<reference evidence="1 2" key="1">
    <citation type="journal article" date="2016" name="Front. Microbiol.">
        <title>Genomic Resource of Rice Seed Associated Bacteria.</title>
        <authorList>
            <person name="Midha S."/>
            <person name="Bansal K."/>
            <person name="Sharma S."/>
            <person name="Kumar N."/>
            <person name="Patil P.P."/>
            <person name="Chaudhry V."/>
            <person name="Patil P.B."/>
        </authorList>
    </citation>
    <scope>NUCLEOTIDE SEQUENCE [LARGE SCALE GENOMIC DNA]</scope>
    <source>
        <strain evidence="1 2">SB4</strain>
    </source>
</reference>
<comment type="caution">
    <text evidence="1">The sequence shown here is derived from an EMBL/GenBank/DDBJ whole genome shotgun (WGS) entry which is preliminary data.</text>
</comment>
<dbReference type="PATRIC" id="fig|33051.4.peg.695"/>
<dbReference type="EMBL" id="LDTE01000117">
    <property type="protein sequence ID" value="KTT96135.1"/>
    <property type="molecule type" value="Genomic_DNA"/>
</dbReference>
<organism evidence="1 2">
    <name type="scientific">Sphingomonas sanguinis</name>
    <dbReference type="NCBI Taxonomy" id="33051"/>
    <lineage>
        <taxon>Bacteria</taxon>
        <taxon>Pseudomonadati</taxon>
        <taxon>Pseudomonadota</taxon>
        <taxon>Alphaproteobacteria</taxon>
        <taxon>Sphingomonadales</taxon>
        <taxon>Sphingomonadaceae</taxon>
        <taxon>Sphingomonas</taxon>
    </lineage>
</organism>
<dbReference type="Proteomes" id="UP000074072">
    <property type="component" value="Unassembled WGS sequence"/>
</dbReference>
<gene>
    <name evidence="1" type="ORF">SB4_16315</name>
</gene>
<evidence type="ECO:0000313" key="1">
    <source>
        <dbReference type="EMBL" id="KTT96135.1"/>
    </source>
</evidence>
<dbReference type="RefSeq" id="WP_058753403.1">
    <property type="nucleotide sequence ID" value="NZ_LDTE01000117.1"/>
</dbReference>
<protein>
    <submittedName>
        <fullName evidence="1">Uncharacterized protein</fullName>
    </submittedName>
</protein>
<proteinExistence type="predicted"/>
<dbReference type="AlphaFoldDB" id="A0A147ILL5"/>
<accession>A0A147ILL5</accession>
<name>A0A147ILL5_9SPHN</name>
<evidence type="ECO:0000313" key="2">
    <source>
        <dbReference type="Proteomes" id="UP000074072"/>
    </source>
</evidence>
<sequence length="135" mass="15121">MNEDDYRAILAVLEEELRESGAADIAAERHYMERDPETGDARLLDPRKRSVLMLAAFGRFLAIQDRKLATQAFDTLAEFVVDGSPRRAVVELATDAEYRLVDLSDAADLSELRADIARLMRRLAEGRLRDGGELA</sequence>
<dbReference type="OrthoDB" id="8482067at2"/>